<name>A0A7X0VYH1_9BACL</name>
<feature type="transmembrane region" description="Helical" evidence="7">
    <location>
        <begin position="272"/>
        <end position="294"/>
    </location>
</feature>
<keyword evidence="5 7" id="KW-1133">Transmembrane helix</keyword>
<evidence type="ECO:0000256" key="1">
    <source>
        <dbReference type="ARBA" id="ARBA00004651"/>
    </source>
</evidence>
<dbReference type="Proteomes" id="UP000564644">
    <property type="component" value="Unassembled WGS sequence"/>
</dbReference>
<dbReference type="SUPFAM" id="SSF161098">
    <property type="entry name" value="MetI-like"/>
    <property type="match status" value="1"/>
</dbReference>
<dbReference type="PROSITE" id="PS50928">
    <property type="entry name" value="ABC_TM1"/>
    <property type="match status" value="1"/>
</dbReference>
<evidence type="ECO:0000256" key="4">
    <source>
        <dbReference type="ARBA" id="ARBA00022692"/>
    </source>
</evidence>
<reference evidence="9 10" key="1">
    <citation type="submission" date="2020-08" db="EMBL/GenBank/DDBJ databases">
        <title>Cohnella phylogeny.</title>
        <authorList>
            <person name="Dunlap C."/>
        </authorList>
    </citation>
    <scope>NUCLEOTIDE SEQUENCE [LARGE SCALE GENOMIC DNA]</scope>
    <source>
        <strain evidence="9 10">CBP 2801</strain>
    </source>
</reference>
<accession>A0A7X0VYH1</accession>
<feature type="transmembrane region" description="Helical" evidence="7">
    <location>
        <begin position="167"/>
        <end position="191"/>
    </location>
</feature>
<comment type="caution">
    <text evidence="9">The sequence shown here is derived from an EMBL/GenBank/DDBJ whole genome shotgun (WGS) entry which is preliminary data.</text>
</comment>
<keyword evidence="6 7" id="KW-0472">Membrane</keyword>
<evidence type="ECO:0000256" key="6">
    <source>
        <dbReference type="ARBA" id="ARBA00023136"/>
    </source>
</evidence>
<evidence type="ECO:0000313" key="9">
    <source>
        <dbReference type="EMBL" id="MBB6734710.1"/>
    </source>
</evidence>
<feature type="transmembrane region" description="Helical" evidence="7">
    <location>
        <begin position="86"/>
        <end position="107"/>
    </location>
</feature>
<dbReference type="AlphaFoldDB" id="A0A7X0VYH1"/>
<keyword evidence="2 7" id="KW-0813">Transport</keyword>
<gene>
    <name evidence="9" type="ORF">H7C18_27670</name>
</gene>
<comment type="similarity">
    <text evidence="7">Belongs to the binding-protein-dependent transport system permease family.</text>
</comment>
<proteinExistence type="inferred from homology"/>
<keyword evidence="3" id="KW-1003">Cell membrane</keyword>
<dbReference type="PANTHER" id="PTHR30193:SF1">
    <property type="entry name" value="ABC TRANSPORTER PERMEASE PROTEIN YESP-RELATED"/>
    <property type="match status" value="1"/>
</dbReference>
<feature type="transmembrane region" description="Helical" evidence="7">
    <location>
        <begin position="119"/>
        <end position="140"/>
    </location>
</feature>
<feature type="domain" description="ABC transmembrane type-1" evidence="8">
    <location>
        <begin position="82"/>
        <end position="293"/>
    </location>
</feature>
<feature type="transmembrane region" description="Helical" evidence="7">
    <location>
        <begin position="24"/>
        <end position="44"/>
    </location>
</feature>
<dbReference type="GO" id="GO:0055085">
    <property type="term" value="P:transmembrane transport"/>
    <property type="evidence" value="ECO:0007669"/>
    <property type="project" value="InterPro"/>
</dbReference>
<evidence type="ECO:0000313" key="10">
    <source>
        <dbReference type="Proteomes" id="UP000564644"/>
    </source>
</evidence>
<dbReference type="InterPro" id="IPR051393">
    <property type="entry name" value="ABC_transporter_permease"/>
</dbReference>
<dbReference type="Pfam" id="PF00528">
    <property type="entry name" value="BPD_transp_1"/>
    <property type="match status" value="1"/>
</dbReference>
<comment type="subcellular location">
    <subcellularLocation>
        <location evidence="1 7">Cell membrane</location>
        <topology evidence="1 7">Multi-pass membrane protein</topology>
    </subcellularLocation>
</comment>
<dbReference type="Gene3D" id="1.10.3720.10">
    <property type="entry name" value="MetI-like"/>
    <property type="match status" value="1"/>
</dbReference>
<feature type="transmembrane region" description="Helical" evidence="7">
    <location>
        <begin position="212"/>
        <end position="234"/>
    </location>
</feature>
<dbReference type="InterPro" id="IPR035906">
    <property type="entry name" value="MetI-like_sf"/>
</dbReference>
<evidence type="ECO:0000256" key="2">
    <source>
        <dbReference type="ARBA" id="ARBA00022448"/>
    </source>
</evidence>
<evidence type="ECO:0000256" key="3">
    <source>
        <dbReference type="ARBA" id="ARBA00022475"/>
    </source>
</evidence>
<evidence type="ECO:0000256" key="7">
    <source>
        <dbReference type="RuleBase" id="RU363032"/>
    </source>
</evidence>
<dbReference type="CDD" id="cd06261">
    <property type="entry name" value="TM_PBP2"/>
    <property type="match status" value="1"/>
</dbReference>
<protein>
    <submittedName>
        <fullName evidence="9">Sugar ABC transporter permease</fullName>
    </submittedName>
</protein>
<evidence type="ECO:0000256" key="5">
    <source>
        <dbReference type="ARBA" id="ARBA00022989"/>
    </source>
</evidence>
<dbReference type="PANTHER" id="PTHR30193">
    <property type="entry name" value="ABC TRANSPORTER PERMEASE PROTEIN"/>
    <property type="match status" value="1"/>
</dbReference>
<sequence>MVTIKRKRKGSGKSGITMKDDLRALLYLSPWVLGFLVFQFYPLIASLGYSFTNLNLMGTTRFIGFKNYITMFTRDPDFYQSLKVTAVYVLFSVPFKLIFALFVAVLLNMKIRGVNFFRTIYYIPSILGGSVAVSILWRILFAKDGIVNRAIAYLHIPAVDWLGSPNIAIYTLGLIIVWQFGSPMVLFLAGLKQIPSSFYEAALVDGASRPRMFFFITLPMLTPILFFNLIMQMISAFQEFTSAFVVTNGGPMKSTYLYGMKLYSEGFSHFNMGYASALSWVLFIIIFILTIVIFKTSNNWVYYEDGGNM</sequence>
<evidence type="ECO:0000259" key="8">
    <source>
        <dbReference type="PROSITE" id="PS50928"/>
    </source>
</evidence>
<dbReference type="GO" id="GO:0005886">
    <property type="term" value="C:plasma membrane"/>
    <property type="evidence" value="ECO:0007669"/>
    <property type="project" value="UniProtKB-SubCell"/>
</dbReference>
<keyword evidence="4 7" id="KW-0812">Transmembrane</keyword>
<keyword evidence="10" id="KW-1185">Reference proteome</keyword>
<dbReference type="InterPro" id="IPR000515">
    <property type="entry name" value="MetI-like"/>
</dbReference>
<dbReference type="EMBL" id="JACJVO010000036">
    <property type="protein sequence ID" value="MBB6734710.1"/>
    <property type="molecule type" value="Genomic_DNA"/>
</dbReference>
<organism evidence="9 10">
    <name type="scientific">Cohnella zeiphila</name>
    <dbReference type="NCBI Taxonomy" id="2761120"/>
    <lineage>
        <taxon>Bacteria</taxon>
        <taxon>Bacillati</taxon>
        <taxon>Bacillota</taxon>
        <taxon>Bacilli</taxon>
        <taxon>Bacillales</taxon>
        <taxon>Paenibacillaceae</taxon>
        <taxon>Cohnella</taxon>
    </lineage>
</organism>
<dbReference type="SUPFAM" id="SSF160964">
    <property type="entry name" value="MalF N-terminal region-like"/>
    <property type="match status" value="1"/>
</dbReference>